<dbReference type="InterPro" id="IPR020845">
    <property type="entry name" value="AMP-binding_CS"/>
</dbReference>
<proteinExistence type="predicted"/>
<comment type="caution">
    <text evidence="3">The sequence shown here is derived from an EMBL/GenBank/DDBJ whole genome shotgun (WGS) entry which is preliminary data.</text>
</comment>
<dbReference type="Pfam" id="PF13193">
    <property type="entry name" value="AMP-binding_C"/>
    <property type="match status" value="1"/>
</dbReference>
<dbReference type="Gene3D" id="3.30.300.30">
    <property type="match status" value="1"/>
</dbReference>
<dbReference type="CDD" id="cd17631">
    <property type="entry name" value="FACL_FadD13-like"/>
    <property type="match status" value="1"/>
</dbReference>
<gene>
    <name evidence="3" type="ORF">HNQ59_002543</name>
</gene>
<dbReference type="InterPro" id="IPR050237">
    <property type="entry name" value="ATP-dep_AMP-bd_enzyme"/>
</dbReference>
<dbReference type="EC" id="6.2.1.-" evidence="3"/>
<dbReference type="Gene3D" id="3.40.50.12780">
    <property type="entry name" value="N-terminal domain of ligase-like"/>
    <property type="match status" value="1"/>
</dbReference>
<accession>A0A840MP55</accession>
<dbReference type="InterPro" id="IPR045851">
    <property type="entry name" value="AMP-bd_C_sf"/>
</dbReference>
<dbReference type="PANTHER" id="PTHR43767:SF1">
    <property type="entry name" value="NONRIBOSOMAL PEPTIDE SYNTHASE PES1 (EUROFUNG)-RELATED"/>
    <property type="match status" value="1"/>
</dbReference>
<dbReference type="InterPro" id="IPR025110">
    <property type="entry name" value="AMP-bd_C"/>
</dbReference>
<keyword evidence="4" id="KW-1185">Reference proteome</keyword>
<sequence>MLAITPLGEWLDYWRLRAPSREALIEADTGARWNYQQLADACDRLTGALRAERVAAGDRVALLARNRVETILLLFACARLRAVLVPLNTRLTAAELTGLLQDAEPCLLLHDDTQAATIPRLQHACPAKPLTDLQALAGSPAPLSQTDPEQPVLMLYTSGTTGKPKGALLSQRMVCWNAINTSISWDLSGADSTIIHTPFFHTGGLHVLTTPLLLRGGRLVLLPVFDPEQVLHWLETARISTLFAVPTMFQRLLDSPAFADTDLSHLRFCISGGAPCPVELIERYQARGVVFIQGYGLTEAGPNCFTLPAHDALAKQGSVGFANFATRAQVVDEAGHPVPVGSVGELWLAGPTLCSGYWRNPSATRQLFQDGWLKTGDLVRQDAEGYTWIVDRKKDMYISGGENVYPAEIEAVLLQFPAIAEAAVVARPDAEWGEVGVAHLVLKPGQVWDEAALRAFLQTRLARFKQPKTYCIETMLPRTTTGKIQKNQLKEI</sequence>
<name>A0A840MP55_9PROT</name>
<organism evidence="3 4">
    <name type="scientific">Chitinivorax tropicus</name>
    <dbReference type="NCBI Taxonomy" id="714531"/>
    <lineage>
        <taxon>Bacteria</taxon>
        <taxon>Pseudomonadati</taxon>
        <taxon>Pseudomonadota</taxon>
        <taxon>Betaproteobacteria</taxon>
        <taxon>Chitinivorax</taxon>
    </lineage>
</organism>
<evidence type="ECO:0000259" key="2">
    <source>
        <dbReference type="Pfam" id="PF13193"/>
    </source>
</evidence>
<dbReference type="RefSeq" id="WP_184039757.1">
    <property type="nucleotide sequence ID" value="NZ_JACHHY010000015.1"/>
</dbReference>
<dbReference type="InterPro" id="IPR042099">
    <property type="entry name" value="ANL_N_sf"/>
</dbReference>
<dbReference type="AlphaFoldDB" id="A0A840MP55"/>
<dbReference type="GO" id="GO:0016878">
    <property type="term" value="F:acid-thiol ligase activity"/>
    <property type="evidence" value="ECO:0007669"/>
    <property type="project" value="UniProtKB-ARBA"/>
</dbReference>
<dbReference type="PROSITE" id="PS00455">
    <property type="entry name" value="AMP_BINDING"/>
    <property type="match status" value="1"/>
</dbReference>
<protein>
    <submittedName>
        <fullName evidence="3">Fatty-acyl-CoA synthase</fullName>
        <ecNumber evidence="3">6.2.1.-</ecNumber>
    </submittedName>
</protein>
<dbReference type="Pfam" id="PF00501">
    <property type="entry name" value="AMP-binding"/>
    <property type="match status" value="1"/>
</dbReference>
<dbReference type="SUPFAM" id="SSF56801">
    <property type="entry name" value="Acetyl-CoA synthetase-like"/>
    <property type="match status" value="1"/>
</dbReference>
<dbReference type="EMBL" id="JACHHY010000015">
    <property type="protein sequence ID" value="MBB5019245.1"/>
    <property type="molecule type" value="Genomic_DNA"/>
</dbReference>
<feature type="domain" description="AMP-dependent synthetase/ligase" evidence="1">
    <location>
        <begin position="17"/>
        <end position="358"/>
    </location>
</feature>
<dbReference type="Proteomes" id="UP000575898">
    <property type="component" value="Unassembled WGS sequence"/>
</dbReference>
<reference evidence="3 4" key="1">
    <citation type="submission" date="2020-08" db="EMBL/GenBank/DDBJ databases">
        <title>Genomic Encyclopedia of Type Strains, Phase IV (KMG-IV): sequencing the most valuable type-strain genomes for metagenomic binning, comparative biology and taxonomic classification.</title>
        <authorList>
            <person name="Goeker M."/>
        </authorList>
    </citation>
    <scope>NUCLEOTIDE SEQUENCE [LARGE SCALE GENOMIC DNA]</scope>
    <source>
        <strain evidence="3 4">DSM 27165</strain>
    </source>
</reference>
<dbReference type="PANTHER" id="PTHR43767">
    <property type="entry name" value="LONG-CHAIN-FATTY-ACID--COA LIGASE"/>
    <property type="match status" value="1"/>
</dbReference>
<evidence type="ECO:0000259" key="1">
    <source>
        <dbReference type="Pfam" id="PF00501"/>
    </source>
</evidence>
<keyword evidence="3" id="KW-0436">Ligase</keyword>
<feature type="domain" description="AMP-binding enzyme C-terminal" evidence="2">
    <location>
        <begin position="408"/>
        <end position="483"/>
    </location>
</feature>
<evidence type="ECO:0000313" key="3">
    <source>
        <dbReference type="EMBL" id="MBB5019245.1"/>
    </source>
</evidence>
<dbReference type="InterPro" id="IPR000873">
    <property type="entry name" value="AMP-dep_synth/lig_dom"/>
</dbReference>
<evidence type="ECO:0000313" key="4">
    <source>
        <dbReference type="Proteomes" id="UP000575898"/>
    </source>
</evidence>